<dbReference type="Gene3D" id="3.40.50.970">
    <property type="match status" value="2"/>
</dbReference>
<keyword evidence="2" id="KW-0786">Thiamine pyrophosphate</keyword>
<dbReference type="InterPro" id="IPR017684">
    <property type="entry name" value="Phosphono-pyrv_decarboxylase"/>
</dbReference>
<dbReference type="InterPro" id="IPR011766">
    <property type="entry name" value="TPP_enzyme_TPP-bd"/>
</dbReference>
<dbReference type="PANTHER" id="PTHR42818:SF1">
    <property type="entry name" value="SULFOPYRUVATE DECARBOXYLASE"/>
    <property type="match status" value="1"/>
</dbReference>
<dbReference type="SUPFAM" id="SSF52518">
    <property type="entry name" value="Thiamin diphosphate-binding fold (THDP-binding)"/>
    <property type="match status" value="2"/>
</dbReference>
<evidence type="ECO:0000259" key="5">
    <source>
        <dbReference type="Pfam" id="PF02776"/>
    </source>
</evidence>
<dbReference type="NCBIfam" id="TIGR03297">
    <property type="entry name" value="Ppyr-DeCO2ase"/>
    <property type="match status" value="1"/>
</dbReference>
<evidence type="ECO:0000256" key="2">
    <source>
        <dbReference type="ARBA" id="ARBA00023052"/>
    </source>
</evidence>
<dbReference type="GO" id="GO:0033980">
    <property type="term" value="F:phosphonopyruvate decarboxylase activity"/>
    <property type="evidence" value="ECO:0007669"/>
    <property type="project" value="UniProtKB-EC"/>
</dbReference>
<dbReference type="PANTHER" id="PTHR42818">
    <property type="entry name" value="SULFOPYRUVATE DECARBOXYLASE SUBUNIT ALPHA"/>
    <property type="match status" value="1"/>
</dbReference>
<protein>
    <submittedName>
        <fullName evidence="6">Phosphonopyruvate decarboxylase</fullName>
        <ecNumber evidence="6">4.1.1.82</ecNumber>
    </submittedName>
</protein>
<name>A0ABU1JXD5_9PROT</name>
<accession>A0ABU1JXD5</accession>
<keyword evidence="1" id="KW-0210">Decarboxylase</keyword>
<dbReference type="RefSeq" id="WP_309800132.1">
    <property type="nucleotide sequence ID" value="NZ_JAVDPW010000011.1"/>
</dbReference>
<comment type="caution">
    <text evidence="6">The sequence shown here is derived from an EMBL/GenBank/DDBJ whole genome shotgun (WGS) entry which is preliminary data.</text>
</comment>
<dbReference type="Pfam" id="PF02776">
    <property type="entry name" value="TPP_enzyme_N"/>
    <property type="match status" value="1"/>
</dbReference>
<sequence length="389" mass="40488">MITADDFIAAAKTRGHDFYTGVPCSFLTPLINGVLSSQALTYVGAASEGEAVAIAAGAWLAGRNTVVMCQNSGLGNAVNPLTSLNAPFRIPTLFVTTWRGQPGQPDEPQHEVMGRITQDLLSLMEIPQAPFPATPEALGPALDEAVAEMAGGIPYAFVMKKGDVRDEDLQALPRTLPRPGRRADWPEAGPRPTRAAVLERFLTLTDDRTAVVATTGKAGRELFTLADRKQHIYQVGSMGGASGMALGVALNTKAPMVVLDGDGAALMKLGTFATIGAQAPDNLIHILLDNGVHDSTGGQATVSASVDFAAVALACGYQFAASCSSLDGFEAAFRAASESPRPALIHVRIAPGSMEKLGRPTVGPVDVARRFKDFLAGIRPAAASVGAAS</sequence>
<dbReference type="EC" id="4.1.1.82" evidence="6"/>
<gene>
    <name evidence="6" type="ORF">E9232_005837</name>
</gene>
<proteinExistence type="predicted"/>
<evidence type="ECO:0000256" key="3">
    <source>
        <dbReference type="ARBA" id="ARBA00023239"/>
    </source>
</evidence>
<evidence type="ECO:0000259" key="4">
    <source>
        <dbReference type="Pfam" id="PF02775"/>
    </source>
</evidence>
<dbReference type="EMBL" id="JAVDPW010000011">
    <property type="protein sequence ID" value="MDR6293287.1"/>
    <property type="molecule type" value="Genomic_DNA"/>
</dbReference>
<dbReference type="InterPro" id="IPR029061">
    <property type="entry name" value="THDP-binding"/>
</dbReference>
<keyword evidence="3 6" id="KW-0456">Lyase</keyword>
<dbReference type="InterPro" id="IPR051818">
    <property type="entry name" value="TPP_dependent_decarboxylase"/>
</dbReference>
<evidence type="ECO:0000313" key="7">
    <source>
        <dbReference type="Proteomes" id="UP001262410"/>
    </source>
</evidence>
<dbReference type="CDD" id="cd07035">
    <property type="entry name" value="TPP_PYR_POX_like"/>
    <property type="match status" value="1"/>
</dbReference>
<dbReference type="Proteomes" id="UP001262410">
    <property type="component" value="Unassembled WGS sequence"/>
</dbReference>
<reference evidence="6 7" key="1">
    <citation type="submission" date="2023-07" db="EMBL/GenBank/DDBJ databases">
        <title>Sorghum-associated microbial communities from plants grown in Nebraska, USA.</title>
        <authorList>
            <person name="Schachtman D."/>
        </authorList>
    </citation>
    <scope>NUCLEOTIDE SEQUENCE [LARGE SCALE GENOMIC DNA]</scope>
    <source>
        <strain evidence="6 7">584</strain>
    </source>
</reference>
<feature type="domain" description="Thiamine pyrophosphate enzyme N-terminal TPP-binding" evidence="5">
    <location>
        <begin position="3"/>
        <end position="109"/>
    </location>
</feature>
<evidence type="ECO:0000256" key="1">
    <source>
        <dbReference type="ARBA" id="ARBA00022793"/>
    </source>
</evidence>
<evidence type="ECO:0000313" key="6">
    <source>
        <dbReference type="EMBL" id="MDR6293287.1"/>
    </source>
</evidence>
<dbReference type="InterPro" id="IPR012001">
    <property type="entry name" value="Thiamin_PyroP_enz_TPP-bd_dom"/>
</dbReference>
<dbReference type="Pfam" id="PF02775">
    <property type="entry name" value="TPP_enzyme_C"/>
    <property type="match status" value="1"/>
</dbReference>
<organism evidence="6 7">
    <name type="scientific">Inquilinus ginsengisoli</name>
    <dbReference type="NCBI Taxonomy" id="363840"/>
    <lineage>
        <taxon>Bacteria</taxon>
        <taxon>Pseudomonadati</taxon>
        <taxon>Pseudomonadota</taxon>
        <taxon>Alphaproteobacteria</taxon>
        <taxon>Rhodospirillales</taxon>
        <taxon>Rhodospirillaceae</taxon>
        <taxon>Inquilinus</taxon>
    </lineage>
</organism>
<keyword evidence="7" id="KW-1185">Reference proteome</keyword>
<feature type="domain" description="Thiamine pyrophosphate enzyme TPP-binding" evidence="4">
    <location>
        <begin position="234"/>
        <end position="347"/>
    </location>
</feature>